<dbReference type="PANTHER" id="PTHR43394">
    <property type="entry name" value="ATP-DEPENDENT PERMEASE MDL1, MITOCHONDRIAL"/>
    <property type="match status" value="1"/>
</dbReference>
<dbReference type="PANTHER" id="PTHR43394:SF1">
    <property type="entry name" value="ATP-BINDING CASSETTE SUB-FAMILY B MEMBER 10, MITOCHONDRIAL"/>
    <property type="match status" value="1"/>
</dbReference>
<feature type="domain" description="ABC transporter" evidence="12">
    <location>
        <begin position="344"/>
        <end position="580"/>
    </location>
</feature>
<reference evidence="14 15" key="1">
    <citation type="submission" date="2020-07" db="EMBL/GenBank/DDBJ databases">
        <title>Genomic Encyclopedia of Type Strains, Phase IV (KMG-V): Genome sequencing to study the core and pangenomes of soil and plant-associated prokaryotes.</title>
        <authorList>
            <person name="Whitman W."/>
        </authorList>
    </citation>
    <scope>NUCLEOTIDE SEQUENCE [LARGE SCALE GENOMIC DNA]</scope>
    <source>
        <strain evidence="14 15">RH2WT43</strain>
    </source>
</reference>
<dbReference type="InterPro" id="IPR027417">
    <property type="entry name" value="P-loop_NTPase"/>
</dbReference>
<keyword evidence="3" id="KW-1003">Cell membrane</keyword>
<dbReference type="FunFam" id="3.40.50.300:FF:000140">
    <property type="entry name" value="Lipid A export ATP-binding/permease protein MsbA"/>
    <property type="match status" value="1"/>
</dbReference>
<keyword evidence="2" id="KW-0813">Transport</keyword>
<comment type="caution">
    <text evidence="14">The sequence shown here is derived from an EMBL/GenBank/DDBJ whole genome shotgun (WGS) entry which is preliminary data.</text>
</comment>
<evidence type="ECO:0000313" key="14">
    <source>
        <dbReference type="EMBL" id="MBA8888967.1"/>
    </source>
</evidence>
<keyword evidence="10 11" id="KW-0472">Membrane</keyword>
<dbReference type="InterPro" id="IPR011917">
    <property type="entry name" value="ABC_transpr_lipidA"/>
</dbReference>
<feature type="transmembrane region" description="Helical" evidence="11">
    <location>
        <begin position="66"/>
        <end position="86"/>
    </location>
</feature>
<evidence type="ECO:0000256" key="11">
    <source>
        <dbReference type="SAM" id="Phobius"/>
    </source>
</evidence>
<organism evidence="14 15">
    <name type="scientific">Dokdonella fugitiva</name>
    <dbReference type="NCBI Taxonomy" id="328517"/>
    <lineage>
        <taxon>Bacteria</taxon>
        <taxon>Pseudomonadati</taxon>
        <taxon>Pseudomonadota</taxon>
        <taxon>Gammaproteobacteria</taxon>
        <taxon>Lysobacterales</taxon>
        <taxon>Rhodanobacteraceae</taxon>
        <taxon>Dokdonella</taxon>
    </lineage>
</organism>
<evidence type="ECO:0000256" key="1">
    <source>
        <dbReference type="ARBA" id="ARBA00004651"/>
    </source>
</evidence>
<evidence type="ECO:0000259" key="12">
    <source>
        <dbReference type="PROSITE" id="PS50893"/>
    </source>
</evidence>
<dbReference type="InterPro" id="IPR036640">
    <property type="entry name" value="ABC1_TM_sf"/>
</dbReference>
<dbReference type="PROSITE" id="PS50929">
    <property type="entry name" value="ABC_TM1F"/>
    <property type="match status" value="1"/>
</dbReference>
<keyword evidence="5" id="KW-0547">Nucleotide-binding</keyword>
<dbReference type="InterPro" id="IPR003593">
    <property type="entry name" value="AAA+_ATPase"/>
</dbReference>
<evidence type="ECO:0000256" key="8">
    <source>
        <dbReference type="ARBA" id="ARBA00022989"/>
    </source>
</evidence>
<dbReference type="SUPFAM" id="SSF90123">
    <property type="entry name" value="ABC transporter transmembrane region"/>
    <property type="match status" value="1"/>
</dbReference>
<dbReference type="SMART" id="SM00382">
    <property type="entry name" value="AAA"/>
    <property type="match status" value="1"/>
</dbReference>
<evidence type="ECO:0000256" key="9">
    <source>
        <dbReference type="ARBA" id="ARBA00023055"/>
    </source>
</evidence>
<comment type="subcellular location">
    <subcellularLocation>
        <location evidence="1">Cell membrane</location>
        <topology evidence="1">Multi-pass membrane protein</topology>
    </subcellularLocation>
</comment>
<evidence type="ECO:0000256" key="5">
    <source>
        <dbReference type="ARBA" id="ARBA00022741"/>
    </source>
</evidence>
<proteinExistence type="predicted"/>
<keyword evidence="15" id="KW-1185">Reference proteome</keyword>
<evidence type="ECO:0000256" key="3">
    <source>
        <dbReference type="ARBA" id="ARBA00022475"/>
    </source>
</evidence>
<evidence type="ECO:0000259" key="13">
    <source>
        <dbReference type="PROSITE" id="PS50929"/>
    </source>
</evidence>
<dbReference type="GO" id="GO:0005886">
    <property type="term" value="C:plasma membrane"/>
    <property type="evidence" value="ECO:0007669"/>
    <property type="project" value="UniProtKB-SubCell"/>
</dbReference>
<feature type="domain" description="ABC transmembrane type-1" evidence="13">
    <location>
        <begin position="30"/>
        <end position="312"/>
    </location>
</feature>
<evidence type="ECO:0000313" key="15">
    <source>
        <dbReference type="Proteomes" id="UP000550401"/>
    </source>
</evidence>
<feature type="transmembrane region" description="Helical" evidence="11">
    <location>
        <begin position="144"/>
        <end position="163"/>
    </location>
</feature>
<dbReference type="EC" id="3.6.3.-" evidence="14"/>
<dbReference type="Proteomes" id="UP000550401">
    <property type="component" value="Unassembled WGS sequence"/>
</dbReference>
<dbReference type="AlphaFoldDB" id="A0A839EWG2"/>
<accession>A0A839EWG2</accession>
<dbReference type="Pfam" id="PF00005">
    <property type="entry name" value="ABC_tran"/>
    <property type="match status" value="1"/>
</dbReference>
<dbReference type="Gene3D" id="1.20.1560.10">
    <property type="entry name" value="ABC transporter type 1, transmembrane domain"/>
    <property type="match status" value="1"/>
</dbReference>
<dbReference type="Gene3D" id="3.40.50.300">
    <property type="entry name" value="P-loop containing nucleotide triphosphate hydrolases"/>
    <property type="match status" value="1"/>
</dbReference>
<evidence type="ECO:0000256" key="6">
    <source>
        <dbReference type="ARBA" id="ARBA00022840"/>
    </source>
</evidence>
<feature type="transmembrane region" description="Helical" evidence="11">
    <location>
        <begin position="250"/>
        <end position="272"/>
    </location>
</feature>
<dbReference type="EMBL" id="JACGXL010000005">
    <property type="protein sequence ID" value="MBA8888967.1"/>
    <property type="molecule type" value="Genomic_DNA"/>
</dbReference>
<dbReference type="InterPro" id="IPR017871">
    <property type="entry name" value="ABC_transporter-like_CS"/>
</dbReference>
<dbReference type="PROSITE" id="PS00211">
    <property type="entry name" value="ABC_TRANSPORTER_1"/>
    <property type="match status" value="1"/>
</dbReference>
<protein>
    <submittedName>
        <fullName evidence="14">Subfamily B ATP-binding cassette protein MsbA</fullName>
        <ecNumber evidence="14">3.6.3.-</ecNumber>
    </submittedName>
</protein>
<name>A0A839EWG2_9GAMM</name>
<dbReference type="SUPFAM" id="SSF52540">
    <property type="entry name" value="P-loop containing nucleoside triphosphate hydrolases"/>
    <property type="match status" value="1"/>
</dbReference>
<feature type="transmembrane region" description="Helical" evidence="11">
    <location>
        <begin position="25"/>
        <end position="46"/>
    </location>
</feature>
<keyword evidence="8 11" id="KW-1133">Transmembrane helix</keyword>
<keyword evidence="9" id="KW-0445">Lipid transport</keyword>
<sequence>MSPADAATRSSLAVYLRLLGYARRYWFVAAVVVVAMVTDAACMGLFAGTIKPMLDNLFIARDPVSIFWIPIVIVAIFALRSLAIYATDFGTAYIGRGVVQQLRQQVFDHYLRLPASFFDSESSGHQIARITYSSEQVAQATTDAVKIAIVDGLSVVAYVAVMLRASVQLTLALLVMVPLVGALVVWVGRRYRRISRRIQGSMGTVSGVIEEVVGANREVKVFGGQAYESARFNEVSDQARRLGLKVASTNGLSSALVQLIAAVSLALIIYFATRPSMLHVLSPGAFTSLILAMGGILPSLKRLTTVQANLQRGIAAADEIFGLVDTPPERDEGTVELDRCRGDIVLRDVRMRYPGATRAALDGIDITCAHGSVTALVGRSGSGKSTLASLLPRFHEPSSGEILLDGRPLADYTLASLRRQIAWVGQGVALFDDSVARNIAYGALVDASEAEIVAAAEAANAMEFIGQLPQGIHSRVGAGGSLLSGGQRQRIAIARALLKNAPILILDEATSALDSESERLVQDALQRLMRDRTVIVIAHRLSTVEHADQIVVLDRGGVVERGTHAALLARNGSYAALHRLQFKDAPQAPPARIGA</sequence>
<keyword evidence="14" id="KW-0378">Hydrolase</keyword>
<feature type="transmembrane region" description="Helical" evidence="11">
    <location>
        <begin position="169"/>
        <end position="188"/>
    </location>
</feature>
<dbReference type="GO" id="GO:0005524">
    <property type="term" value="F:ATP binding"/>
    <property type="evidence" value="ECO:0007669"/>
    <property type="project" value="UniProtKB-KW"/>
</dbReference>
<dbReference type="CDD" id="cd18552">
    <property type="entry name" value="ABC_6TM_MsbA_like"/>
    <property type="match status" value="1"/>
</dbReference>
<dbReference type="PROSITE" id="PS50893">
    <property type="entry name" value="ABC_TRANSPORTER_2"/>
    <property type="match status" value="1"/>
</dbReference>
<dbReference type="NCBIfam" id="TIGR02203">
    <property type="entry name" value="MsbA_lipidA"/>
    <property type="match status" value="1"/>
</dbReference>
<feature type="transmembrane region" description="Helical" evidence="11">
    <location>
        <begin position="278"/>
        <end position="297"/>
    </location>
</feature>
<dbReference type="InterPro" id="IPR011527">
    <property type="entry name" value="ABC1_TM_dom"/>
</dbReference>
<evidence type="ECO:0000256" key="2">
    <source>
        <dbReference type="ARBA" id="ARBA00022448"/>
    </source>
</evidence>
<keyword evidence="7" id="KW-1278">Translocase</keyword>
<dbReference type="GO" id="GO:0034040">
    <property type="term" value="F:ATPase-coupled lipid transmembrane transporter activity"/>
    <property type="evidence" value="ECO:0007669"/>
    <property type="project" value="InterPro"/>
</dbReference>
<keyword evidence="4 11" id="KW-0812">Transmembrane</keyword>
<dbReference type="InterPro" id="IPR003439">
    <property type="entry name" value="ABC_transporter-like_ATP-bd"/>
</dbReference>
<dbReference type="Pfam" id="PF00664">
    <property type="entry name" value="ABC_membrane"/>
    <property type="match status" value="1"/>
</dbReference>
<evidence type="ECO:0000256" key="10">
    <source>
        <dbReference type="ARBA" id="ARBA00023136"/>
    </source>
</evidence>
<evidence type="ECO:0000256" key="7">
    <source>
        <dbReference type="ARBA" id="ARBA00022967"/>
    </source>
</evidence>
<evidence type="ECO:0000256" key="4">
    <source>
        <dbReference type="ARBA" id="ARBA00022692"/>
    </source>
</evidence>
<dbReference type="GO" id="GO:0016887">
    <property type="term" value="F:ATP hydrolysis activity"/>
    <property type="evidence" value="ECO:0007669"/>
    <property type="project" value="InterPro"/>
</dbReference>
<dbReference type="GO" id="GO:0015421">
    <property type="term" value="F:ABC-type oligopeptide transporter activity"/>
    <property type="evidence" value="ECO:0007669"/>
    <property type="project" value="TreeGrafter"/>
</dbReference>
<dbReference type="RefSeq" id="WP_182532011.1">
    <property type="nucleotide sequence ID" value="NZ_JACGXL010000005.1"/>
</dbReference>
<keyword evidence="6 14" id="KW-0067">ATP-binding</keyword>
<dbReference type="InterPro" id="IPR039421">
    <property type="entry name" value="Type_1_exporter"/>
</dbReference>
<gene>
    <name evidence="14" type="ORF">FHW12_003203</name>
</gene>